<accession>A0A8S9TM34</accession>
<feature type="region of interest" description="Disordered" evidence="1">
    <location>
        <begin position="119"/>
        <end position="139"/>
    </location>
</feature>
<name>A0A8S9TM34_PHYIN</name>
<proteinExistence type="predicted"/>
<reference evidence="2" key="1">
    <citation type="submission" date="2020-03" db="EMBL/GenBank/DDBJ databases">
        <title>Hybrid Assembly of Korean Phytophthora infestans isolates.</title>
        <authorList>
            <person name="Prokchorchik M."/>
            <person name="Lee Y."/>
            <person name="Seo J."/>
            <person name="Cho J.-H."/>
            <person name="Park Y.-E."/>
            <person name="Jang D.-C."/>
            <person name="Im J.-S."/>
            <person name="Choi J.-G."/>
            <person name="Park H.-J."/>
            <person name="Lee G.-B."/>
            <person name="Lee Y.-G."/>
            <person name="Hong S.-Y."/>
            <person name="Cho K."/>
            <person name="Sohn K.H."/>
        </authorList>
    </citation>
    <scope>NUCLEOTIDE SEQUENCE</scope>
    <source>
        <strain evidence="2">KR_2_A2</strain>
    </source>
</reference>
<evidence type="ECO:0000313" key="3">
    <source>
        <dbReference type="Proteomes" id="UP000704712"/>
    </source>
</evidence>
<dbReference type="EMBL" id="JAACNO010002953">
    <property type="protein sequence ID" value="KAF4129510.1"/>
    <property type="molecule type" value="Genomic_DNA"/>
</dbReference>
<protein>
    <submittedName>
        <fullName evidence="2">Uncharacterized protein</fullName>
    </submittedName>
</protein>
<evidence type="ECO:0000313" key="2">
    <source>
        <dbReference type="EMBL" id="KAF4129510.1"/>
    </source>
</evidence>
<dbReference type="AlphaFoldDB" id="A0A8S9TM34"/>
<sequence length="139" mass="16215">MDAWEALAVKVRKVDGFAKTELKGKAAQAHFTSLIQAHRHWDNKFTSLSGASEDYKERKQLLDEALLLGESFSRGDYLRERADEAVKRMRTRMDGKDGGSAAKKKLKYTVYDLIHEDNELEREEKATERREKLEERRRE</sequence>
<organism evidence="2 3">
    <name type="scientific">Phytophthora infestans</name>
    <name type="common">Potato late blight agent</name>
    <name type="synonym">Botrytis infestans</name>
    <dbReference type="NCBI Taxonomy" id="4787"/>
    <lineage>
        <taxon>Eukaryota</taxon>
        <taxon>Sar</taxon>
        <taxon>Stramenopiles</taxon>
        <taxon>Oomycota</taxon>
        <taxon>Peronosporomycetes</taxon>
        <taxon>Peronosporales</taxon>
        <taxon>Peronosporaceae</taxon>
        <taxon>Phytophthora</taxon>
    </lineage>
</organism>
<evidence type="ECO:0000256" key="1">
    <source>
        <dbReference type="SAM" id="MobiDB-lite"/>
    </source>
</evidence>
<comment type="caution">
    <text evidence="2">The sequence shown here is derived from an EMBL/GenBank/DDBJ whole genome shotgun (WGS) entry which is preliminary data.</text>
</comment>
<gene>
    <name evidence="2" type="ORF">GN958_ATG21305</name>
</gene>
<dbReference type="Proteomes" id="UP000704712">
    <property type="component" value="Unassembled WGS sequence"/>
</dbReference>